<name>A0A2I0WJ58_9ASPA</name>
<accession>A0A2I0WJ58</accession>
<evidence type="ECO:0000313" key="2">
    <source>
        <dbReference type="Proteomes" id="UP000233837"/>
    </source>
</evidence>
<dbReference type="AlphaFoldDB" id="A0A2I0WJ58"/>
<dbReference type="EMBL" id="KZ502580">
    <property type="protein sequence ID" value="PKU75691.1"/>
    <property type="molecule type" value="Genomic_DNA"/>
</dbReference>
<dbReference type="PANTHER" id="PTHR11439">
    <property type="entry name" value="GAG-POL-RELATED RETROTRANSPOSON"/>
    <property type="match status" value="1"/>
</dbReference>
<sequence length="182" mass="20632">MKKILRYLLGTQNLGIWYPKFSYSFEIIDYSDSNFTGCRVDRKSTSGTCQFIGNSLVLWSSRKQNSVALSAAEAEYIALGSCVAQVLWLKQQLIDFGLTIGTIPIYCDNTSAICISKNPIQHSRTKHIDIRHHFIRYHVSKGEIELIHISTENQLADIFKKPLAFNTFSVLRTRLGVIDLNA</sequence>
<dbReference type="PANTHER" id="PTHR11439:SF442">
    <property type="entry name" value="CYSTEINE-RICH RLK (RECEPTOR-LIKE PROTEIN KINASE) 8"/>
    <property type="match status" value="1"/>
</dbReference>
<dbReference type="CDD" id="cd09272">
    <property type="entry name" value="RNase_HI_RT_Ty1"/>
    <property type="match status" value="1"/>
</dbReference>
<protein>
    <submittedName>
        <fullName evidence="1">Retrovirus-related Pol polyprotein from transposon TNT 1-94</fullName>
    </submittedName>
</protein>
<reference evidence="1 2" key="1">
    <citation type="journal article" date="2016" name="Sci. Rep.">
        <title>The Dendrobium catenatum Lindl. genome sequence provides insights into polysaccharide synthase, floral development and adaptive evolution.</title>
        <authorList>
            <person name="Zhang G.Q."/>
            <person name="Xu Q."/>
            <person name="Bian C."/>
            <person name="Tsai W.C."/>
            <person name="Yeh C.M."/>
            <person name="Liu K.W."/>
            <person name="Yoshida K."/>
            <person name="Zhang L.S."/>
            <person name="Chang S.B."/>
            <person name="Chen F."/>
            <person name="Shi Y."/>
            <person name="Su Y.Y."/>
            <person name="Zhang Y.Q."/>
            <person name="Chen L.J."/>
            <person name="Yin Y."/>
            <person name="Lin M."/>
            <person name="Huang H."/>
            <person name="Deng H."/>
            <person name="Wang Z.W."/>
            <person name="Zhu S.L."/>
            <person name="Zhao X."/>
            <person name="Deng C."/>
            <person name="Niu S.C."/>
            <person name="Huang J."/>
            <person name="Wang M."/>
            <person name="Liu G.H."/>
            <person name="Yang H.J."/>
            <person name="Xiao X.J."/>
            <person name="Hsiao Y.Y."/>
            <person name="Wu W.L."/>
            <person name="Chen Y.Y."/>
            <person name="Mitsuda N."/>
            <person name="Ohme-Takagi M."/>
            <person name="Luo Y.B."/>
            <person name="Van de Peer Y."/>
            <person name="Liu Z.J."/>
        </authorList>
    </citation>
    <scope>NUCLEOTIDE SEQUENCE [LARGE SCALE GENOMIC DNA]</scope>
    <source>
        <tissue evidence="1">The whole plant</tissue>
    </source>
</reference>
<gene>
    <name evidence="1" type="ORF">MA16_Dca026813</name>
</gene>
<evidence type="ECO:0000313" key="1">
    <source>
        <dbReference type="EMBL" id="PKU75691.1"/>
    </source>
</evidence>
<proteinExistence type="predicted"/>
<keyword evidence="2" id="KW-1185">Reference proteome</keyword>
<dbReference type="Proteomes" id="UP000233837">
    <property type="component" value="Unassembled WGS sequence"/>
</dbReference>
<reference evidence="1 2" key="2">
    <citation type="journal article" date="2017" name="Nature">
        <title>The Apostasia genome and the evolution of orchids.</title>
        <authorList>
            <person name="Zhang G.Q."/>
            <person name="Liu K.W."/>
            <person name="Li Z."/>
            <person name="Lohaus R."/>
            <person name="Hsiao Y.Y."/>
            <person name="Niu S.C."/>
            <person name="Wang J.Y."/>
            <person name="Lin Y.C."/>
            <person name="Xu Q."/>
            <person name="Chen L.J."/>
            <person name="Yoshida K."/>
            <person name="Fujiwara S."/>
            <person name="Wang Z.W."/>
            <person name="Zhang Y.Q."/>
            <person name="Mitsuda N."/>
            <person name="Wang M."/>
            <person name="Liu G.H."/>
            <person name="Pecoraro L."/>
            <person name="Huang H.X."/>
            <person name="Xiao X.J."/>
            <person name="Lin M."/>
            <person name="Wu X.Y."/>
            <person name="Wu W.L."/>
            <person name="Chen Y.Y."/>
            <person name="Chang S.B."/>
            <person name="Sakamoto S."/>
            <person name="Ohme-Takagi M."/>
            <person name="Yagi M."/>
            <person name="Zeng S.J."/>
            <person name="Shen C.Y."/>
            <person name="Yeh C.M."/>
            <person name="Luo Y.B."/>
            <person name="Tsai W.C."/>
            <person name="Van de Peer Y."/>
            <person name="Liu Z.J."/>
        </authorList>
    </citation>
    <scope>NUCLEOTIDE SEQUENCE [LARGE SCALE GENOMIC DNA]</scope>
    <source>
        <tissue evidence="1">The whole plant</tissue>
    </source>
</reference>
<organism evidence="1 2">
    <name type="scientific">Dendrobium catenatum</name>
    <dbReference type="NCBI Taxonomy" id="906689"/>
    <lineage>
        <taxon>Eukaryota</taxon>
        <taxon>Viridiplantae</taxon>
        <taxon>Streptophyta</taxon>
        <taxon>Embryophyta</taxon>
        <taxon>Tracheophyta</taxon>
        <taxon>Spermatophyta</taxon>
        <taxon>Magnoliopsida</taxon>
        <taxon>Liliopsida</taxon>
        <taxon>Asparagales</taxon>
        <taxon>Orchidaceae</taxon>
        <taxon>Epidendroideae</taxon>
        <taxon>Malaxideae</taxon>
        <taxon>Dendrobiinae</taxon>
        <taxon>Dendrobium</taxon>
    </lineage>
</organism>